<keyword evidence="6" id="KW-0677">Repeat</keyword>
<reference evidence="20" key="3">
    <citation type="submission" date="2015-06" db="UniProtKB">
        <authorList>
            <consortium name="EnsemblMetazoa"/>
        </authorList>
    </citation>
    <scope>IDENTIFICATION</scope>
</reference>
<dbReference type="Pfam" id="PF00041">
    <property type="entry name" value="fn3"/>
    <property type="match status" value="1"/>
</dbReference>
<reference evidence="19 21" key="2">
    <citation type="journal article" date="2013" name="Nature">
        <title>Insights into bilaterian evolution from three spiralian genomes.</title>
        <authorList>
            <person name="Simakov O."/>
            <person name="Marletaz F."/>
            <person name="Cho S.J."/>
            <person name="Edsinger-Gonzales E."/>
            <person name="Havlak P."/>
            <person name="Hellsten U."/>
            <person name="Kuo D.H."/>
            <person name="Larsson T."/>
            <person name="Lv J."/>
            <person name="Arendt D."/>
            <person name="Savage R."/>
            <person name="Osoegawa K."/>
            <person name="de Jong P."/>
            <person name="Grimwood J."/>
            <person name="Chapman J.A."/>
            <person name="Shapiro H."/>
            <person name="Aerts A."/>
            <person name="Otillar R.P."/>
            <person name="Terry A.Y."/>
            <person name="Boore J.L."/>
            <person name="Grigoriev I.V."/>
            <person name="Lindberg D.R."/>
            <person name="Seaver E.C."/>
            <person name="Weisblat D.A."/>
            <person name="Putnam N.H."/>
            <person name="Rokhsar D.S."/>
        </authorList>
    </citation>
    <scope>NUCLEOTIDE SEQUENCE</scope>
</reference>
<keyword evidence="14" id="KW-0393">Immunoglobulin domain</keyword>
<dbReference type="InterPro" id="IPR013783">
    <property type="entry name" value="Ig-like_fold"/>
</dbReference>
<keyword evidence="21" id="KW-1185">Reference proteome</keyword>
<evidence type="ECO:0000256" key="14">
    <source>
        <dbReference type="ARBA" id="ARBA00023319"/>
    </source>
</evidence>
<evidence type="ECO:0000256" key="9">
    <source>
        <dbReference type="ARBA" id="ARBA00022989"/>
    </source>
</evidence>
<organism evidence="20 21">
    <name type="scientific">Helobdella robusta</name>
    <name type="common">Californian leech</name>
    <dbReference type="NCBI Taxonomy" id="6412"/>
    <lineage>
        <taxon>Eukaryota</taxon>
        <taxon>Metazoa</taxon>
        <taxon>Spiralia</taxon>
        <taxon>Lophotrochozoa</taxon>
        <taxon>Annelida</taxon>
        <taxon>Clitellata</taxon>
        <taxon>Hirudinea</taxon>
        <taxon>Rhynchobdellida</taxon>
        <taxon>Glossiphoniidae</taxon>
        <taxon>Helobdella</taxon>
    </lineage>
</organism>
<evidence type="ECO:0000256" key="8">
    <source>
        <dbReference type="ARBA" id="ARBA00022912"/>
    </source>
</evidence>
<evidence type="ECO:0000256" key="2">
    <source>
        <dbReference type="ARBA" id="ARBA00010504"/>
    </source>
</evidence>
<dbReference type="SMART" id="SM00060">
    <property type="entry name" value="FN3"/>
    <property type="match status" value="1"/>
</dbReference>
<dbReference type="PROSITE" id="PS50835">
    <property type="entry name" value="IG_LIKE"/>
    <property type="match status" value="3"/>
</dbReference>
<proteinExistence type="inferred from homology"/>
<keyword evidence="11" id="KW-1015">Disulfide bond</keyword>
<dbReference type="InterPro" id="IPR003599">
    <property type="entry name" value="Ig_sub"/>
</dbReference>
<dbReference type="InterPro" id="IPR036116">
    <property type="entry name" value="FN3_sf"/>
</dbReference>
<dbReference type="eggNOG" id="KOG4228">
    <property type="taxonomic scope" value="Eukaryota"/>
</dbReference>
<protein>
    <recommendedName>
        <fullName evidence="3">protein-tyrosine-phosphatase</fullName>
        <ecNumber evidence="3">3.1.3.48</ecNumber>
    </recommendedName>
</protein>
<comment type="catalytic activity">
    <reaction evidence="15">
        <text>O-phospho-L-tyrosyl-[protein] + H2O = L-tyrosyl-[protein] + phosphate</text>
        <dbReference type="Rhea" id="RHEA:10684"/>
        <dbReference type="Rhea" id="RHEA-COMP:10136"/>
        <dbReference type="Rhea" id="RHEA-COMP:20101"/>
        <dbReference type="ChEBI" id="CHEBI:15377"/>
        <dbReference type="ChEBI" id="CHEBI:43474"/>
        <dbReference type="ChEBI" id="CHEBI:46858"/>
        <dbReference type="ChEBI" id="CHEBI:61978"/>
        <dbReference type="EC" id="3.1.3.48"/>
    </reaction>
</comment>
<evidence type="ECO:0000256" key="7">
    <source>
        <dbReference type="ARBA" id="ARBA00022801"/>
    </source>
</evidence>
<name>T1EXP1_HELRO</name>
<dbReference type="FunCoup" id="T1EXP1">
    <property type="interactions" value="99"/>
</dbReference>
<dbReference type="SUPFAM" id="SSF49265">
    <property type="entry name" value="Fibronectin type III"/>
    <property type="match status" value="1"/>
</dbReference>
<dbReference type="InParanoid" id="T1EXP1"/>
<dbReference type="GO" id="GO:0004725">
    <property type="term" value="F:protein tyrosine phosphatase activity"/>
    <property type="evidence" value="ECO:0007669"/>
    <property type="project" value="UniProtKB-EC"/>
</dbReference>
<evidence type="ECO:0000256" key="12">
    <source>
        <dbReference type="ARBA" id="ARBA00023170"/>
    </source>
</evidence>
<feature type="domain" description="Ig-like" evidence="17">
    <location>
        <begin position="15"/>
        <end position="103"/>
    </location>
</feature>
<keyword evidence="4" id="KW-0812">Transmembrane</keyword>
<keyword evidence="12" id="KW-0675">Receptor</keyword>
<evidence type="ECO:0000256" key="3">
    <source>
        <dbReference type="ARBA" id="ARBA00013064"/>
    </source>
</evidence>
<evidence type="ECO:0000256" key="11">
    <source>
        <dbReference type="ARBA" id="ARBA00023157"/>
    </source>
</evidence>
<keyword evidence="9" id="KW-1133">Transmembrane helix</keyword>
<feature type="domain" description="Fibronectin type-III" evidence="18">
    <location>
        <begin position="299"/>
        <end position="389"/>
    </location>
</feature>
<dbReference type="FunFam" id="2.60.40.10:FF:001452">
    <property type="entry name" value="Uncharacterized protein, isoform F"/>
    <property type="match status" value="1"/>
</dbReference>
<dbReference type="SMART" id="SM00409">
    <property type="entry name" value="IG"/>
    <property type="match status" value="3"/>
</dbReference>
<dbReference type="PANTHER" id="PTHR13817:SF151">
    <property type="entry name" value="TITIN"/>
    <property type="match status" value="1"/>
</dbReference>
<feature type="region of interest" description="Disordered" evidence="16">
    <location>
        <begin position="372"/>
        <end position="394"/>
    </location>
</feature>
<evidence type="ECO:0000313" key="19">
    <source>
        <dbReference type="EMBL" id="ESN90399.1"/>
    </source>
</evidence>
<comment type="subcellular location">
    <subcellularLocation>
        <location evidence="1">Membrane</location>
        <topology evidence="1">Single-pass membrane protein</topology>
    </subcellularLocation>
</comment>
<evidence type="ECO:0000256" key="4">
    <source>
        <dbReference type="ARBA" id="ARBA00022692"/>
    </source>
</evidence>
<evidence type="ECO:0000259" key="18">
    <source>
        <dbReference type="PROSITE" id="PS50853"/>
    </source>
</evidence>
<dbReference type="RefSeq" id="XP_009031343.1">
    <property type="nucleotide sequence ID" value="XM_009033095.1"/>
</dbReference>
<dbReference type="STRING" id="6412.T1EXP1"/>
<dbReference type="PROSITE" id="PS50853">
    <property type="entry name" value="FN3"/>
    <property type="match status" value="1"/>
</dbReference>
<dbReference type="EMBL" id="KB097753">
    <property type="protein sequence ID" value="ESN90399.1"/>
    <property type="molecule type" value="Genomic_DNA"/>
</dbReference>
<gene>
    <name evidence="20" type="primary">20201341</name>
    <name evidence="19" type="ORF">HELRODRAFT_166064</name>
</gene>
<dbReference type="GO" id="GO:0016020">
    <property type="term" value="C:membrane"/>
    <property type="evidence" value="ECO:0007669"/>
    <property type="project" value="UniProtKB-SubCell"/>
</dbReference>
<keyword evidence="5" id="KW-0732">Signal</keyword>
<evidence type="ECO:0000256" key="10">
    <source>
        <dbReference type="ARBA" id="ARBA00023136"/>
    </source>
</evidence>
<dbReference type="HOGENOM" id="CLU_043488_0_0_1"/>
<dbReference type="Proteomes" id="UP000015101">
    <property type="component" value="Unassembled WGS sequence"/>
</dbReference>
<keyword evidence="8" id="KW-0904">Protein phosphatase</keyword>
<keyword evidence="7" id="KW-0378">Hydrolase</keyword>
<dbReference type="Pfam" id="PF07679">
    <property type="entry name" value="I-set"/>
    <property type="match status" value="3"/>
</dbReference>
<evidence type="ECO:0000256" key="6">
    <source>
        <dbReference type="ARBA" id="ARBA00022737"/>
    </source>
</evidence>
<dbReference type="CTD" id="20201341"/>
<dbReference type="AlphaFoldDB" id="T1EXP1"/>
<keyword evidence="10" id="KW-0472">Membrane</keyword>
<dbReference type="FunFam" id="2.60.40.10:FF:000010">
    <property type="entry name" value="receptor-type tyrosine-protein phosphatase delta isoform X1"/>
    <property type="match status" value="1"/>
</dbReference>
<evidence type="ECO:0000256" key="1">
    <source>
        <dbReference type="ARBA" id="ARBA00004167"/>
    </source>
</evidence>
<dbReference type="OMA" id="LHCNSIH"/>
<evidence type="ECO:0000313" key="20">
    <source>
        <dbReference type="EnsemblMetazoa" id="HelroP166064"/>
    </source>
</evidence>
<dbReference type="PANTHER" id="PTHR13817">
    <property type="entry name" value="TITIN"/>
    <property type="match status" value="1"/>
</dbReference>
<comment type="similarity">
    <text evidence="2">Belongs to the protein-tyrosine phosphatase family. Receptor class 2A subfamily.</text>
</comment>
<evidence type="ECO:0000256" key="16">
    <source>
        <dbReference type="SAM" id="MobiDB-lite"/>
    </source>
</evidence>
<reference evidence="21" key="1">
    <citation type="submission" date="2012-12" db="EMBL/GenBank/DDBJ databases">
        <authorList>
            <person name="Hellsten U."/>
            <person name="Grimwood J."/>
            <person name="Chapman J.A."/>
            <person name="Shapiro H."/>
            <person name="Aerts A."/>
            <person name="Otillar R.P."/>
            <person name="Terry A.Y."/>
            <person name="Boore J.L."/>
            <person name="Simakov O."/>
            <person name="Marletaz F."/>
            <person name="Cho S.-J."/>
            <person name="Edsinger-Gonzales E."/>
            <person name="Havlak P."/>
            <person name="Kuo D.-H."/>
            <person name="Larsson T."/>
            <person name="Lv J."/>
            <person name="Arendt D."/>
            <person name="Savage R."/>
            <person name="Osoegawa K."/>
            <person name="de Jong P."/>
            <person name="Lindberg D.R."/>
            <person name="Seaver E.C."/>
            <person name="Weisblat D.A."/>
            <person name="Putnam N.H."/>
            <person name="Grigoriev I.V."/>
            <person name="Rokhsar D.S."/>
        </authorList>
    </citation>
    <scope>NUCLEOTIDE SEQUENCE</scope>
</reference>
<dbReference type="InterPro" id="IPR050964">
    <property type="entry name" value="Striated_Muscle_Regulatory"/>
</dbReference>
<dbReference type="InterPro" id="IPR003961">
    <property type="entry name" value="FN3_dom"/>
</dbReference>
<feature type="domain" description="Ig-like" evidence="17">
    <location>
        <begin position="115"/>
        <end position="195"/>
    </location>
</feature>
<dbReference type="EC" id="3.1.3.48" evidence="3"/>
<dbReference type="GeneID" id="20201341"/>
<dbReference type="OrthoDB" id="10253954at2759"/>
<evidence type="ECO:0000313" key="21">
    <source>
        <dbReference type="Proteomes" id="UP000015101"/>
    </source>
</evidence>
<dbReference type="EMBL" id="AMQM01002251">
    <property type="status" value="NOT_ANNOTATED_CDS"/>
    <property type="molecule type" value="Genomic_DNA"/>
</dbReference>
<dbReference type="Gene3D" id="2.60.40.10">
    <property type="entry name" value="Immunoglobulins"/>
    <property type="match status" value="4"/>
</dbReference>
<evidence type="ECO:0000256" key="15">
    <source>
        <dbReference type="ARBA" id="ARBA00051722"/>
    </source>
</evidence>
<dbReference type="SMART" id="SM00408">
    <property type="entry name" value="IGc2"/>
    <property type="match status" value="3"/>
</dbReference>
<dbReference type="InterPro" id="IPR003598">
    <property type="entry name" value="Ig_sub2"/>
</dbReference>
<evidence type="ECO:0000256" key="5">
    <source>
        <dbReference type="ARBA" id="ARBA00022729"/>
    </source>
</evidence>
<evidence type="ECO:0000256" key="13">
    <source>
        <dbReference type="ARBA" id="ARBA00023180"/>
    </source>
</evidence>
<sequence length="410" mass="45992">MLITQETYSTHPGPPTIITAPRNQTVEVTKSAMFVCKVSGSPTPTVLWFKNNKLMDNSSKYTITTFPQGSVLRIEQTDLKMNDVEFECMAQNNSSARRKARLRVISDKKWTTDYPTISEHPHLQSVEKDKDAELKCVSFGAPPLHTSWYKDNIPIEESGRYRIEKGSGALKILKSQESDEGKYMCSVENKYGTVNSFPAIIYVKARRVPPAFTHPPKNVLVSPGDSVNLTCAGSGTPTPTVRWIRDEDQTLLGKVDNNNLNYLTVEKVYKSENITCVLSSDLGNVEHVAEIRIKALPPPPENLHASEIMANSVKLMWNSVPNAILYHLVYRQKNAQAQGRNMNEYVCKQTECTVTKLHPYAQYEFRVSAENNVGKGPPSAPYDVRTGETNQTSKITTKPHSNWSLTFFSN</sequence>
<dbReference type="CDD" id="cd00063">
    <property type="entry name" value="FN3"/>
    <property type="match status" value="1"/>
</dbReference>
<feature type="domain" description="Ig-like" evidence="17">
    <location>
        <begin position="210"/>
        <end position="292"/>
    </location>
</feature>
<dbReference type="KEGG" id="hro:HELRODRAFT_166064"/>
<dbReference type="InterPro" id="IPR036179">
    <property type="entry name" value="Ig-like_dom_sf"/>
</dbReference>
<dbReference type="EnsemblMetazoa" id="HelroT166064">
    <property type="protein sequence ID" value="HelroP166064"/>
    <property type="gene ID" value="HelroG166064"/>
</dbReference>
<keyword evidence="13" id="KW-0325">Glycoprotein</keyword>
<evidence type="ECO:0000259" key="17">
    <source>
        <dbReference type="PROSITE" id="PS50835"/>
    </source>
</evidence>
<dbReference type="InterPro" id="IPR007110">
    <property type="entry name" value="Ig-like_dom"/>
</dbReference>
<accession>T1EXP1</accession>
<dbReference type="InterPro" id="IPR013098">
    <property type="entry name" value="Ig_I-set"/>
</dbReference>
<dbReference type="FunFam" id="2.60.40.10:FF:000107">
    <property type="entry name" value="Myosin, light chain kinase a"/>
    <property type="match status" value="1"/>
</dbReference>
<dbReference type="SUPFAM" id="SSF48726">
    <property type="entry name" value="Immunoglobulin"/>
    <property type="match status" value="3"/>
</dbReference>